<proteinExistence type="predicted"/>
<protein>
    <submittedName>
        <fullName evidence="1">Uncharacterized protein</fullName>
    </submittedName>
</protein>
<evidence type="ECO:0000313" key="2">
    <source>
        <dbReference type="Proteomes" id="UP000559256"/>
    </source>
</evidence>
<comment type="caution">
    <text evidence="1">The sequence shown here is derived from an EMBL/GenBank/DDBJ whole genome shotgun (WGS) entry which is preliminary data.</text>
</comment>
<dbReference type="AlphaFoldDB" id="A0A8H5GCY1"/>
<name>A0A8H5GCY1_9AGAR</name>
<keyword evidence="2" id="KW-1185">Reference proteome</keyword>
<dbReference type="EMBL" id="JAACJM010000037">
    <property type="protein sequence ID" value="KAF5362734.1"/>
    <property type="molecule type" value="Genomic_DNA"/>
</dbReference>
<evidence type="ECO:0000313" key="1">
    <source>
        <dbReference type="EMBL" id="KAF5362734.1"/>
    </source>
</evidence>
<accession>A0A8H5GCY1</accession>
<reference evidence="1 2" key="1">
    <citation type="journal article" date="2020" name="ISME J.">
        <title>Uncovering the hidden diversity of litter-decomposition mechanisms in mushroom-forming fungi.</title>
        <authorList>
            <person name="Floudas D."/>
            <person name="Bentzer J."/>
            <person name="Ahren D."/>
            <person name="Johansson T."/>
            <person name="Persson P."/>
            <person name="Tunlid A."/>
        </authorList>
    </citation>
    <scope>NUCLEOTIDE SEQUENCE [LARGE SCALE GENOMIC DNA]</scope>
    <source>
        <strain evidence="1 2">CBS 291.85</strain>
    </source>
</reference>
<sequence length="80" mass="9068">MSKQDKDKTISHQRCATRRQIAGFEGCSGIQDAAYEVDAVEVGFLVPLNLPQIPEGEWQYGDDALRDEARRHPIPEWTLI</sequence>
<dbReference type="Proteomes" id="UP000559256">
    <property type="component" value="Unassembled WGS sequence"/>
</dbReference>
<organism evidence="1 2">
    <name type="scientific">Tetrapyrgos nigripes</name>
    <dbReference type="NCBI Taxonomy" id="182062"/>
    <lineage>
        <taxon>Eukaryota</taxon>
        <taxon>Fungi</taxon>
        <taxon>Dikarya</taxon>
        <taxon>Basidiomycota</taxon>
        <taxon>Agaricomycotina</taxon>
        <taxon>Agaricomycetes</taxon>
        <taxon>Agaricomycetidae</taxon>
        <taxon>Agaricales</taxon>
        <taxon>Marasmiineae</taxon>
        <taxon>Marasmiaceae</taxon>
        <taxon>Tetrapyrgos</taxon>
    </lineage>
</organism>
<gene>
    <name evidence="1" type="ORF">D9758_011679</name>
</gene>